<reference evidence="2 3" key="1">
    <citation type="submission" date="2013-12" db="EMBL/GenBank/DDBJ databases">
        <authorList>
            <consortium name="DOE Joint Genome Institute"/>
            <person name="Kappler U."/>
            <person name="Huntemann M."/>
            <person name="Han J."/>
            <person name="Chen A."/>
            <person name="Kyrpides N."/>
            <person name="Mavromatis K."/>
            <person name="Markowitz V."/>
            <person name="Palaniappan K."/>
            <person name="Ivanova N."/>
            <person name="Schaumberg A."/>
            <person name="Pati A."/>
            <person name="Liolios K."/>
            <person name="Nordberg H.P."/>
            <person name="Cantor M.N."/>
            <person name="Hua S.X."/>
            <person name="Woyke T."/>
        </authorList>
    </citation>
    <scope>NUCLEOTIDE SEQUENCE [LARGE SCALE GENOMIC DNA]</scope>
    <source>
        <strain evidence="3">AL2</strain>
    </source>
</reference>
<gene>
    <name evidence="2" type="ORF">THIAE_04140</name>
</gene>
<dbReference type="EMBL" id="CP007030">
    <property type="protein sequence ID" value="AHF01094.1"/>
    <property type="molecule type" value="Genomic_DNA"/>
</dbReference>
<dbReference type="SUPFAM" id="SSF56112">
    <property type="entry name" value="Protein kinase-like (PK-like)"/>
    <property type="match status" value="1"/>
</dbReference>
<protein>
    <submittedName>
        <fullName evidence="2">Aminoglycoside phosphotransferase</fullName>
    </submittedName>
</protein>
<dbReference type="InterPro" id="IPR002575">
    <property type="entry name" value="Aminoglycoside_PTrfase"/>
</dbReference>
<keyword evidence="3" id="KW-1185">Reference proteome</keyword>
<dbReference type="OrthoDB" id="6181228at2"/>
<dbReference type="RefSeq" id="WP_006459126.1">
    <property type="nucleotide sequence ID" value="NZ_CP007030.1"/>
</dbReference>
<keyword evidence="2" id="KW-0808">Transferase</keyword>
<organism evidence="2 3">
    <name type="scientific">Thiomicrospira aerophila AL3</name>
    <dbReference type="NCBI Taxonomy" id="717772"/>
    <lineage>
        <taxon>Bacteria</taxon>
        <taxon>Pseudomonadati</taxon>
        <taxon>Pseudomonadota</taxon>
        <taxon>Gammaproteobacteria</taxon>
        <taxon>Thiotrichales</taxon>
        <taxon>Piscirickettsiaceae</taxon>
        <taxon>Thiomicrospira</taxon>
    </lineage>
</organism>
<evidence type="ECO:0000259" key="1">
    <source>
        <dbReference type="Pfam" id="PF01636"/>
    </source>
</evidence>
<feature type="domain" description="Aminoglycoside phosphotransferase" evidence="1">
    <location>
        <begin position="156"/>
        <end position="354"/>
    </location>
</feature>
<evidence type="ECO:0000313" key="2">
    <source>
        <dbReference type="EMBL" id="AHF01094.1"/>
    </source>
</evidence>
<accession>W0DVS9</accession>
<dbReference type="Proteomes" id="UP000005380">
    <property type="component" value="Chromosome"/>
</dbReference>
<dbReference type="Pfam" id="PF01636">
    <property type="entry name" value="APH"/>
    <property type="match status" value="1"/>
</dbReference>
<dbReference type="HOGENOM" id="CLU_677814_0_0_6"/>
<dbReference type="Gene3D" id="1.10.510.10">
    <property type="entry name" value="Transferase(Phosphotransferase) domain 1"/>
    <property type="match status" value="1"/>
</dbReference>
<dbReference type="STRING" id="717772.THIAE_04140"/>
<dbReference type="InParanoid" id="W0DVS9"/>
<dbReference type="GO" id="GO:0016740">
    <property type="term" value="F:transferase activity"/>
    <property type="evidence" value="ECO:0007669"/>
    <property type="project" value="UniProtKB-KW"/>
</dbReference>
<dbReference type="AlphaFoldDB" id="W0DVS9"/>
<evidence type="ECO:0000313" key="3">
    <source>
        <dbReference type="Proteomes" id="UP000005380"/>
    </source>
</evidence>
<dbReference type="eggNOG" id="COG0510">
    <property type="taxonomic scope" value="Bacteria"/>
</dbReference>
<dbReference type="KEGG" id="tao:THIAE_04140"/>
<name>W0DVS9_9GAMM</name>
<proteinExistence type="predicted"/>
<sequence>MATVTSLSRLLTTLWCYVVGRAKFHYAKYRLPNPQPLTLKTSDSFVEALVDDPSYQNLLNFQKQHNDPLRLITWIELQGGDRLKSALSTAPETWLMLKDATDMAQILHDMPRFKQAVHDYDAQIQLSSAQACFYGRGHGMDSLNIYRKIESNNTGELFEKIYLKTSRDWQLQAWLYAQLQPHLNPEVIKLPALISTQEGERLVAAYFEFIKDPLDDIQAKKSLLQRGIAIQQELWRISSDYPELLKTLPKNVDQLSAIPLFNACLQRLASFEQELNKYLTFEFNMHWLQHQLAIVNQHPKQLCHGDIHGKNLSSAGWVIDWDNLGYYPIGYDMALLLSKVQNIYSIEQLEQVIEQNVLMHYSASFALKIKINMMFLMAVLYARKVNERITMEMLASILEWLERHAH</sequence>
<dbReference type="InterPro" id="IPR011009">
    <property type="entry name" value="Kinase-like_dom_sf"/>
</dbReference>